<reference evidence="2" key="1">
    <citation type="journal article" date="2007" name="PLoS ONE">
        <title>The first genome sequence of an elite grapevine cultivar (Pinot noir Vitis vinifera L.): coping with a highly heterozygous genome.</title>
        <authorList>
            <person name="Velasco R."/>
            <person name="Zharkikh A."/>
            <person name="Troggio M."/>
            <person name="Cartwright D.A."/>
            <person name="Cestaro A."/>
            <person name="Pruss D."/>
            <person name="Pindo M."/>
            <person name="FitzGerald L.M."/>
            <person name="Vezzulli S."/>
            <person name="Reid J."/>
            <person name="Malacarne G."/>
            <person name="Iliev D."/>
            <person name="Coppola G."/>
            <person name="Wardell B."/>
            <person name="Micheletti D."/>
            <person name="Macalma T."/>
            <person name="Facci M."/>
            <person name="Mitchell J.T."/>
            <person name="Perazzolli M."/>
            <person name="Eldredge G."/>
            <person name="Gatto P."/>
            <person name="Oyzerski R."/>
            <person name="Moretto M."/>
            <person name="Gutin N."/>
            <person name="Stefanini M."/>
            <person name="Chen Y."/>
            <person name="Segala C."/>
            <person name="Davenport C."/>
            <person name="Dematte L."/>
            <person name="Mraz A."/>
            <person name="Battilana J."/>
            <person name="Stormo K."/>
            <person name="Costa F."/>
            <person name="Tao Q."/>
            <person name="Si-Ammour A."/>
            <person name="Harkins T."/>
            <person name="Lackey A."/>
            <person name="Perbost C."/>
            <person name="Taillon B."/>
            <person name="Stella A."/>
            <person name="Solovyev V."/>
            <person name="Fawcett J.A."/>
            <person name="Sterck L."/>
            <person name="Vandepoele K."/>
            <person name="Grando S.M."/>
            <person name="Toppo S."/>
            <person name="Moser C."/>
            <person name="Lanchbury J."/>
            <person name="Bogden R."/>
            <person name="Skolnick M."/>
            <person name="Sgaramella V."/>
            <person name="Bhatnagar S.K."/>
            <person name="Fontana P."/>
            <person name="Gutin A."/>
            <person name="Van de Peer Y."/>
            <person name="Salamini F."/>
            <person name="Viola R."/>
        </authorList>
    </citation>
    <scope>NUCLEOTIDE SEQUENCE</scope>
</reference>
<accession>A5B711</accession>
<gene>
    <name evidence="2" type="ORF">VITISV_039615</name>
</gene>
<dbReference type="AlphaFoldDB" id="A5B711"/>
<feature type="compositionally biased region" description="Polar residues" evidence="1">
    <location>
        <begin position="261"/>
        <end position="276"/>
    </location>
</feature>
<proteinExistence type="predicted"/>
<feature type="region of interest" description="Disordered" evidence="1">
    <location>
        <begin position="261"/>
        <end position="295"/>
    </location>
</feature>
<sequence length="295" mass="32812">MWRLASEQPDLQTVVGQQPDPWLVVRHSALSLMGPYAFNGKFAKNPETFFSDNISADAEEECDTLPAITALMHLTKQWILLLKPPVSTLEAIELHILDVMKAANKYGISSGKCLTIPADNEYIRGTPSSRAAPAASTTTASSTSRFDLNDVSMQFKSAAYVVKGEKDGYNGELIGSNQVGMVMRVLEQYFYWHMKTLRVASGVLLDSHQGDGIDCILNSNVDPENPTSCESDSKSICFNLRLEPDTFSSSSILLAHKHGSTQFHQASDQANHQPQQEYRDESKSRNYSEHREYNQ</sequence>
<protein>
    <submittedName>
        <fullName evidence="2">Uncharacterized protein</fullName>
    </submittedName>
</protein>
<evidence type="ECO:0000313" key="2">
    <source>
        <dbReference type="EMBL" id="CAN74225.1"/>
    </source>
</evidence>
<name>A5B711_VITVI</name>
<evidence type="ECO:0000256" key="1">
    <source>
        <dbReference type="SAM" id="MobiDB-lite"/>
    </source>
</evidence>
<dbReference type="EMBL" id="AM448881">
    <property type="protein sequence ID" value="CAN74225.1"/>
    <property type="molecule type" value="Genomic_DNA"/>
</dbReference>
<feature type="compositionally biased region" description="Basic and acidic residues" evidence="1">
    <location>
        <begin position="277"/>
        <end position="295"/>
    </location>
</feature>
<organism evidence="2">
    <name type="scientific">Vitis vinifera</name>
    <name type="common">Grape</name>
    <dbReference type="NCBI Taxonomy" id="29760"/>
    <lineage>
        <taxon>Eukaryota</taxon>
        <taxon>Viridiplantae</taxon>
        <taxon>Streptophyta</taxon>
        <taxon>Embryophyta</taxon>
        <taxon>Tracheophyta</taxon>
        <taxon>Spermatophyta</taxon>
        <taxon>Magnoliopsida</taxon>
        <taxon>eudicotyledons</taxon>
        <taxon>Gunneridae</taxon>
        <taxon>Pentapetalae</taxon>
        <taxon>rosids</taxon>
        <taxon>Vitales</taxon>
        <taxon>Vitaceae</taxon>
        <taxon>Viteae</taxon>
        <taxon>Vitis</taxon>
    </lineage>
</organism>